<reference evidence="2" key="1">
    <citation type="journal article" date="2023" name="G3 (Bethesda)">
        <title>Whole genome assemblies of Zophobas morio and Tenebrio molitor.</title>
        <authorList>
            <person name="Kaur S."/>
            <person name="Stinson S.A."/>
            <person name="diCenzo G.C."/>
        </authorList>
    </citation>
    <scope>NUCLEOTIDE SEQUENCE</scope>
    <source>
        <strain evidence="2">QUZm001</strain>
    </source>
</reference>
<organism evidence="2 3">
    <name type="scientific">Zophobas morio</name>
    <dbReference type="NCBI Taxonomy" id="2755281"/>
    <lineage>
        <taxon>Eukaryota</taxon>
        <taxon>Metazoa</taxon>
        <taxon>Ecdysozoa</taxon>
        <taxon>Arthropoda</taxon>
        <taxon>Hexapoda</taxon>
        <taxon>Insecta</taxon>
        <taxon>Pterygota</taxon>
        <taxon>Neoptera</taxon>
        <taxon>Endopterygota</taxon>
        <taxon>Coleoptera</taxon>
        <taxon>Polyphaga</taxon>
        <taxon>Cucujiformia</taxon>
        <taxon>Tenebrionidae</taxon>
        <taxon>Zophobas</taxon>
    </lineage>
</organism>
<dbReference type="Proteomes" id="UP001168821">
    <property type="component" value="Unassembled WGS sequence"/>
</dbReference>
<evidence type="ECO:0000313" key="3">
    <source>
        <dbReference type="Proteomes" id="UP001168821"/>
    </source>
</evidence>
<proteinExistence type="predicted"/>
<feature type="region of interest" description="Disordered" evidence="1">
    <location>
        <begin position="155"/>
        <end position="181"/>
    </location>
</feature>
<comment type="caution">
    <text evidence="2">The sequence shown here is derived from an EMBL/GenBank/DDBJ whole genome shotgun (WGS) entry which is preliminary data.</text>
</comment>
<evidence type="ECO:0000256" key="1">
    <source>
        <dbReference type="SAM" id="MobiDB-lite"/>
    </source>
</evidence>
<gene>
    <name evidence="2" type="ORF">Zmor_003519</name>
</gene>
<evidence type="ECO:0000313" key="2">
    <source>
        <dbReference type="EMBL" id="KAJ3640205.1"/>
    </source>
</evidence>
<protein>
    <submittedName>
        <fullName evidence="2">Uncharacterized protein</fullName>
    </submittedName>
</protein>
<dbReference type="AlphaFoldDB" id="A0AA38M1D2"/>
<keyword evidence="3" id="KW-1185">Reference proteome</keyword>
<sequence>MAISPQPRVWRLRDSIISITVVLQRAVAVTVRTKDGAVRYRGTVDCMLGSNFFTVAEHPPGDLLCNSDEGISTSVARGCDEGPERHIKWPALSLTVSYSDPSRESIVVLSFAHLSKQPSQEAFLAASLCLLFFREPINYCRRTLNCYGRSRIDDSTRRRDPLRRSPASVTPPKPYDRRQHDLPESGARYAAIGLILQNKQGIGDKGQVAAILKCPYDIGVIYQMPLPLVLRTRCLNVCIGVKGKGCKSLLPVHIRKVKTEMGENYLSEEKLHVISSIMQAVICEGELVHLGFLGSLRFVMY</sequence>
<dbReference type="EMBL" id="JALNTZ010000010">
    <property type="protein sequence ID" value="KAJ3640205.1"/>
    <property type="molecule type" value="Genomic_DNA"/>
</dbReference>
<name>A0AA38M1D2_9CUCU</name>
<accession>A0AA38M1D2</accession>